<keyword evidence="6" id="KW-0378">Hydrolase</keyword>
<name>A0A196SIL8_BLAHN</name>
<feature type="domain" description="MYND-type" evidence="14">
    <location>
        <begin position="10"/>
        <end position="46"/>
    </location>
</feature>
<evidence type="ECO:0000256" key="13">
    <source>
        <dbReference type="SAM" id="MobiDB-lite"/>
    </source>
</evidence>
<dbReference type="GO" id="GO:0005721">
    <property type="term" value="C:pericentric heterochromatin"/>
    <property type="evidence" value="ECO:0007669"/>
    <property type="project" value="TreeGrafter"/>
</dbReference>
<evidence type="ECO:0000256" key="7">
    <source>
        <dbReference type="ARBA" id="ARBA00022833"/>
    </source>
</evidence>
<dbReference type="GO" id="GO:0016787">
    <property type="term" value="F:hydrolase activity"/>
    <property type="evidence" value="ECO:0007669"/>
    <property type="project" value="UniProtKB-KW"/>
</dbReference>
<evidence type="ECO:0000256" key="8">
    <source>
        <dbReference type="ARBA" id="ARBA00022840"/>
    </source>
</evidence>
<evidence type="ECO:0000313" key="17">
    <source>
        <dbReference type="Proteomes" id="UP000078348"/>
    </source>
</evidence>
<gene>
    <name evidence="16" type="ORF">AV274_2504</name>
</gene>
<dbReference type="InterPro" id="IPR013083">
    <property type="entry name" value="Znf_RING/FYVE/PHD"/>
</dbReference>
<keyword evidence="17" id="KW-1185">Reference proteome</keyword>
<evidence type="ECO:0000256" key="1">
    <source>
        <dbReference type="ARBA" id="ARBA00004123"/>
    </source>
</evidence>
<dbReference type="InterPro" id="IPR025766">
    <property type="entry name" value="ADD"/>
</dbReference>
<keyword evidence="7" id="KW-0862">Zinc</keyword>
<dbReference type="PROSITE" id="PS51533">
    <property type="entry name" value="ADD"/>
    <property type="match status" value="1"/>
</dbReference>
<organism evidence="16 17">
    <name type="scientific">Blastocystis sp. subtype 1 (strain ATCC 50177 / NandII)</name>
    <dbReference type="NCBI Taxonomy" id="478820"/>
    <lineage>
        <taxon>Eukaryota</taxon>
        <taxon>Sar</taxon>
        <taxon>Stramenopiles</taxon>
        <taxon>Bigyra</taxon>
        <taxon>Opalozoa</taxon>
        <taxon>Opalinata</taxon>
        <taxon>Blastocystidae</taxon>
        <taxon>Blastocystis</taxon>
    </lineage>
</organism>
<keyword evidence="2" id="KW-0479">Metal-binding</keyword>
<evidence type="ECO:0000259" key="14">
    <source>
        <dbReference type="PROSITE" id="PS50865"/>
    </source>
</evidence>
<dbReference type="InterPro" id="IPR017907">
    <property type="entry name" value="Znf_RING_CS"/>
</dbReference>
<dbReference type="Gene3D" id="3.30.40.10">
    <property type="entry name" value="Zinc/RING finger domain, C3HC4 (zinc finger)"/>
    <property type="match status" value="1"/>
</dbReference>
<dbReference type="GO" id="GO:0006338">
    <property type="term" value="P:chromatin remodeling"/>
    <property type="evidence" value="ECO:0007669"/>
    <property type="project" value="TreeGrafter"/>
</dbReference>
<dbReference type="Pfam" id="PF01753">
    <property type="entry name" value="zf-MYND"/>
    <property type="match status" value="1"/>
</dbReference>
<evidence type="ECO:0000256" key="5">
    <source>
        <dbReference type="ARBA" id="ARBA00022771"/>
    </source>
</evidence>
<dbReference type="PANTHER" id="PTHR46357">
    <property type="entry name" value="TRANSCRIPTIONAL REGULATOR ATRX"/>
    <property type="match status" value="1"/>
</dbReference>
<accession>A0A196SIL8</accession>
<dbReference type="SUPFAM" id="SSF144232">
    <property type="entry name" value="HIT/MYND zinc finger-like"/>
    <property type="match status" value="1"/>
</dbReference>
<dbReference type="OrthoDB" id="6286493at2759"/>
<evidence type="ECO:0000256" key="12">
    <source>
        <dbReference type="PROSITE-ProRule" id="PRU00134"/>
    </source>
</evidence>
<dbReference type="PANTHER" id="PTHR46357:SF1">
    <property type="entry name" value="TRANSCRIPTIONAL REGULATOR ATRX"/>
    <property type="match status" value="1"/>
</dbReference>
<dbReference type="GO" id="GO:0005524">
    <property type="term" value="F:ATP binding"/>
    <property type="evidence" value="ECO:0007669"/>
    <property type="project" value="UniProtKB-KW"/>
</dbReference>
<evidence type="ECO:0000256" key="3">
    <source>
        <dbReference type="ARBA" id="ARBA00022741"/>
    </source>
</evidence>
<evidence type="ECO:0000313" key="16">
    <source>
        <dbReference type="EMBL" id="OAO15789.1"/>
    </source>
</evidence>
<dbReference type="InterPro" id="IPR052131">
    <property type="entry name" value="ATRX_domain-containing"/>
</dbReference>
<keyword evidence="5 12" id="KW-0863">Zinc-finger</keyword>
<dbReference type="GO" id="GO:0031490">
    <property type="term" value="F:chromatin DNA binding"/>
    <property type="evidence" value="ECO:0007669"/>
    <property type="project" value="TreeGrafter"/>
</dbReference>
<dbReference type="STRING" id="478820.A0A196SIL8"/>
<dbReference type="InterPro" id="IPR002893">
    <property type="entry name" value="Znf_MYND"/>
</dbReference>
<proteinExistence type="predicted"/>
<keyword evidence="4" id="KW-0227">DNA damage</keyword>
<evidence type="ECO:0000256" key="2">
    <source>
        <dbReference type="ARBA" id="ARBA00022723"/>
    </source>
</evidence>
<dbReference type="AlphaFoldDB" id="A0A196SIL8"/>
<keyword evidence="8" id="KW-0067">ATP-binding</keyword>
<keyword evidence="10" id="KW-0234">DNA repair</keyword>
<evidence type="ECO:0000256" key="10">
    <source>
        <dbReference type="ARBA" id="ARBA00023204"/>
    </source>
</evidence>
<evidence type="ECO:0000259" key="15">
    <source>
        <dbReference type="PROSITE" id="PS51533"/>
    </source>
</evidence>
<dbReference type="GO" id="GO:0008270">
    <property type="term" value="F:zinc ion binding"/>
    <property type="evidence" value="ECO:0007669"/>
    <property type="project" value="UniProtKB-KW"/>
</dbReference>
<evidence type="ECO:0000256" key="6">
    <source>
        <dbReference type="ARBA" id="ARBA00022801"/>
    </source>
</evidence>
<comment type="subcellular location">
    <subcellularLocation>
        <location evidence="1">Nucleus</location>
    </subcellularLocation>
</comment>
<dbReference type="Proteomes" id="UP000078348">
    <property type="component" value="Unassembled WGS sequence"/>
</dbReference>
<feature type="domain" description="PHD-type" evidence="15">
    <location>
        <begin position="219"/>
        <end position="334"/>
    </location>
</feature>
<evidence type="ECO:0000256" key="4">
    <source>
        <dbReference type="ARBA" id="ARBA00022763"/>
    </source>
</evidence>
<dbReference type="GO" id="GO:0005634">
    <property type="term" value="C:nucleus"/>
    <property type="evidence" value="ECO:0007669"/>
    <property type="project" value="UniProtKB-SubCell"/>
</dbReference>
<feature type="region of interest" description="Disordered" evidence="13">
    <location>
        <begin position="73"/>
        <end position="102"/>
    </location>
</feature>
<dbReference type="GO" id="GO:0031297">
    <property type="term" value="P:replication fork processing"/>
    <property type="evidence" value="ECO:0007669"/>
    <property type="project" value="TreeGrafter"/>
</dbReference>
<evidence type="ECO:0000256" key="11">
    <source>
        <dbReference type="ARBA" id="ARBA00023242"/>
    </source>
</evidence>
<sequence>MEGLSPVCQNPRCAKKAMFCCDRCLKRTYCSEECQILDWGNHKQHCSPNEEHDEIMKDIEKARAEFGSVFSAPKREKRDASHGSASGASEQPKRKKPSPPKKKVEIEYNGSLLPFCLETLDNSIVAFFDSLSSHPVYGEFFMEQEDALYHTSSISETAEVLQTVLDRISKVAKYKEFADVEVTESIRDNMKLLALLAECFGESELKERFSKQSLYSEANDYRSTSEKRRFCTHCGDRQNLEEHPRLQHVFLCKSCLKEYNANKWKQEDDHDCDCCCCGDGGNVVLCDYCSHSVCSNCIMLHMGEEEWNRVLTEEKWQCLMCKKDEKGQPLFAKK</sequence>
<evidence type="ECO:0000256" key="9">
    <source>
        <dbReference type="ARBA" id="ARBA00023125"/>
    </source>
</evidence>
<reference evidence="16 17" key="1">
    <citation type="submission" date="2016-05" db="EMBL/GenBank/DDBJ databases">
        <title>Nuclear genome of Blastocystis sp. subtype 1 NandII.</title>
        <authorList>
            <person name="Gentekaki E."/>
            <person name="Curtis B."/>
            <person name="Stairs C."/>
            <person name="Eme L."/>
            <person name="Herman E."/>
            <person name="Klimes V."/>
            <person name="Arias M.C."/>
            <person name="Elias M."/>
            <person name="Hilliou F."/>
            <person name="Klute M."/>
            <person name="Malik S.-B."/>
            <person name="Pightling A."/>
            <person name="Rachubinski R."/>
            <person name="Salas D."/>
            <person name="Schlacht A."/>
            <person name="Suga H."/>
            <person name="Archibald J."/>
            <person name="Ball S.G."/>
            <person name="Clark G."/>
            <person name="Dacks J."/>
            <person name="Van Der Giezen M."/>
            <person name="Tsaousis A."/>
            <person name="Roger A."/>
        </authorList>
    </citation>
    <scope>NUCLEOTIDE SEQUENCE [LARGE SCALE GENOMIC DNA]</scope>
    <source>
        <strain evidence="17">ATCC 50177 / NandII</strain>
    </source>
</reference>
<keyword evidence="9" id="KW-0238">DNA-binding</keyword>
<keyword evidence="11" id="KW-0539">Nucleus</keyword>
<dbReference type="PROSITE" id="PS50865">
    <property type="entry name" value="ZF_MYND_2"/>
    <property type="match status" value="1"/>
</dbReference>
<dbReference type="EMBL" id="LXWW01000118">
    <property type="protein sequence ID" value="OAO15789.1"/>
    <property type="molecule type" value="Genomic_DNA"/>
</dbReference>
<dbReference type="PROSITE" id="PS00518">
    <property type="entry name" value="ZF_RING_1"/>
    <property type="match status" value="1"/>
</dbReference>
<comment type="caution">
    <text evidence="16">The sequence shown here is derived from an EMBL/GenBank/DDBJ whole genome shotgun (WGS) entry which is preliminary data.</text>
</comment>
<dbReference type="GO" id="GO:0006281">
    <property type="term" value="P:DNA repair"/>
    <property type="evidence" value="ECO:0007669"/>
    <property type="project" value="UniProtKB-KW"/>
</dbReference>
<dbReference type="Gene3D" id="6.10.140.2220">
    <property type="match status" value="1"/>
</dbReference>
<keyword evidence="3" id="KW-0547">Nucleotide-binding</keyword>
<protein>
    <submittedName>
        <fullName evidence="16">Uncharacterized protein</fullName>
    </submittedName>
</protein>